<evidence type="ECO:0000256" key="1">
    <source>
        <dbReference type="SAM" id="Coils"/>
    </source>
</evidence>
<evidence type="ECO:0000313" key="3">
    <source>
        <dbReference type="EMBL" id="KAK8885774.1"/>
    </source>
</evidence>
<feature type="compositionally biased region" description="Basic and acidic residues" evidence="2">
    <location>
        <begin position="326"/>
        <end position="337"/>
    </location>
</feature>
<reference evidence="3 4" key="1">
    <citation type="submission" date="2024-04" db="EMBL/GenBank/DDBJ databases">
        <title>Tritrichomonas musculus Genome.</title>
        <authorList>
            <person name="Alves-Ferreira E."/>
            <person name="Grigg M."/>
            <person name="Lorenzi H."/>
            <person name="Galac M."/>
        </authorList>
    </citation>
    <scope>NUCLEOTIDE SEQUENCE [LARGE SCALE GENOMIC DNA]</scope>
    <source>
        <strain evidence="3 4">EAF2021</strain>
    </source>
</reference>
<evidence type="ECO:0000256" key="2">
    <source>
        <dbReference type="SAM" id="MobiDB-lite"/>
    </source>
</evidence>
<feature type="coiled-coil region" evidence="1">
    <location>
        <begin position="399"/>
        <end position="451"/>
    </location>
</feature>
<gene>
    <name evidence="3" type="ORF">M9Y10_041228</name>
</gene>
<sequence length="563" mass="65761">MTTETPNSKDELQTLEHLYERRTHELKSIKLLVKQKSEETQKYFDFCGDNPTYDKLKNILTDKLNESENKISEARKRVRDIRLQKKILSDKKTEADQITKSTVSSSQEIQQLNTSITQLNSEFETKSKQIDKKREEFKMYKNELEKYKSEVTTTQRFLDNSKKNYEELLKEKAKLKQQQINLSTGTESNNILIKEIKSSINPAVIQTLQKENEHLLILLNQATANLPIEIEETIVQQDLDPIYQEQINTSKIKLSNLKQTLVDSQKKFDEARKTHKIEMNDLRLKLDNLKKKNNMIRTSIESIESSIPQTLAPLTKELEMWRNKVEKASKSAKENEQKINQQRDQAEQDVLDAEKQSLILKDELKRIREDIKRQTITNDQKNIEMENSNSNLGELYKSKQSLSNDVTEAKQKIKELTDESDHLSTQIQDLTKELNESEIKYSKELNQLKDEIKNQPKLSKASSSSSSQNKNFLNEIKNSNEIQNENEMEIRESVASLEAQYNEKKKQLDEVNAKYEKTAELQKKFEAALDLIVDLEDEEKYLTQELKMIREQFEASLNSLKNK</sequence>
<evidence type="ECO:0008006" key="5">
    <source>
        <dbReference type="Google" id="ProtNLM"/>
    </source>
</evidence>
<dbReference type="EMBL" id="JAPFFF010000007">
    <property type="protein sequence ID" value="KAK8885774.1"/>
    <property type="molecule type" value="Genomic_DNA"/>
</dbReference>
<keyword evidence="1" id="KW-0175">Coiled coil</keyword>
<proteinExistence type="predicted"/>
<name>A0ABR2K3Z6_9EUKA</name>
<dbReference type="Proteomes" id="UP001470230">
    <property type="component" value="Unassembled WGS sequence"/>
</dbReference>
<protein>
    <recommendedName>
        <fullName evidence="5">TATA element modulatory factor 1 TATA binding domain-containing protein</fullName>
    </recommendedName>
</protein>
<organism evidence="3 4">
    <name type="scientific">Tritrichomonas musculus</name>
    <dbReference type="NCBI Taxonomy" id="1915356"/>
    <lineage>
        <taxon>Eukaryota</taxon>
        <taxon>Metamonada</taxon>
        <taxon>Parabasalia</taxon>
        <taxon>Tritrichomonadida</taxon>
        <taxon>Tritrichomonadidae</taxon>
        <taxon>Tritrichomonas</taxon>
    </lineage>
</organism>
<evidence type="ECO:0000313" key="4">
    <source>
        <dbReference type="Proteomes" id="UP001470230"/>
    </source>
</evidence>
<comment type="caution">
    <text evidence="3">The sequence shown here is derived from an EMBL/GenBank/DDBJ whole genome shotgun (WGS) entry which is preliminary data.</text>
</comment>
<feature type="coiled-coil region" evidence="1">
    <location>
        <begin position="57"/>
        <end position="178"/>
    </location>
</feature>
<feature type="coiled-coil region" evidence="1">
    <location>
        <begin position="487"/>
        <end position="563"/>
    </location>
</feature>
<keyword evidence="4" id="KW-1185">Reference proteome</keyword>
<feature type="region of interest" description="Disordered" evidence="2">
    <location>
        <begin position="326"/>
        <end position="350"/>
    </location>
</feature>
<accession>A0ABR2K3Z6</accession>